<dbReference type="Gene3D" id="3.20.20.450">
    <property type="entry name" value="EAL domain"/>
    <property type="match status" value="1"/>
</dbReference>
<reference evidence="5 6" key="1">
    <citation type="submission" date="2018-11" db="EMBL/GenBank/DDBJ databases">
        <title>Vibrio LJC006 sp. nov., isolated from seawater during the bloom of the enteromorpha.</title>
        <authorList>
            <person name="Liang J."/>
        </authorList>
    </citation>
    <scope>NUCLEOTIDE SEQUENCE [LARGE SCALE GENOMIC DNA]</scope>
    <source>
        <strain evidence="5 6">LJC006</strain>
    </source>
</reference>
<dbReference type="InterPro" id="IPR043128">
    <property type="entry name" value="Rev_trsase/Diguanyl_cyclase"/>
</dbReference>
<keyword evidence="1" id="KW-0472">Membrane</keyword>
<dbReference type="Gene3D" id="3.30.450.20">
    <property type="entry name" value="PAS domain"/>
    <property type="match status" value="1"/>
</dbReference>
<dbReference type="Pfam" id="PF00990">
    <property type="entry name" value="GGDEF"/>
    <property type="match status" value="1"/>
</dbReference>
<dbReference type="SUPFAM" id="SSF55073">
    <property type="entry name" value="Nucleotide cyclase"/>
    <property type="match status" value="1"/>
</dbReference>
<dbReference type="InterPro" id="IPR052155">
    <property type="entry name" value="Biofilm_reg_signaling"/>
</dbReference>
<dbReference type="Gene3D" id="3.30.70.270">
    <property type="match status" value="1"/>
</dbReference>
<proteinExistence type="predicted"/>
<evidence type="ECO:0000259" key="4">
    <source>
        <dbReference type="PROSITE" id="PS50887"/>
    </source>
</evidence>
<sequence length="783" mass="87839">MLLALGCGIISGIAQVYLDITSERSRQLDNLERFVSLHRPALASAVYNLDKKLAEEALQSLAHNPIIQSASLIDDFGDSLATVTNNKTDKPNWVAKLGAYFINIPAEKRYKLDISNLKQRFATLQVSLNEISLVEGITSRATIILTSTVLFTAILTVLILFVSYLLLSKPIVNIAHWIGGAKTRADIENPPYAIKDELGLLVERFQFEWQANHAASAKLEAAIEQISRNEKFSRSLMENSGDAMFLCRPSTEICQVNRLAVEITGQPSSEIVGKYAFSYSELYDSDEMQNIFAQTANEAVVEYEDVYFKDTSHYLECRAVALTLSAEDYVLVNVRDVTRRKLAERQIYQMAYFDSLTNLANRRMLTEKLESEMESHIKNHQYGALLYFDLDRFKYINDSMGHMVGDSLLKEISTRLRQIAPNQSMASRLGGDEFVLALFQLADKSIVAAEKAQLLAQQLLEVLARPFTSGGLTLHSTCSIGICLFPGDGLDAGELLRCADTAMYRAKAMGRNSIEFYRHEMQSDATQILQLEDELHAALNYDQLAIWLQPQVTERGELFGAEILVRWNHPTKGLVMPGAFIPQAEESGLIVDIDKWVLRESIRFLSHCREQGLMANLGRVSINISPIHFQQVDFVSYILNQLRNFDLPGDFIELEITENMLLNNFDIATNKMATLKQAGVTFAIDDFGTGYSSLKYLNELPLEVLKVDRSFVQGLSASKSTQPIIEVVITTATKLGMSVIAEGVETQEQVDTLSRLECSKFQGYFFGKPVSKDQFITQWLNES</sequence>
<dbReference type="PANTHER" id="PTHR44757">
    <property type="entry name" value="DIGUANYLATE CYCLASE DGCP"/>
    <property type="match status" value="1"/>
</dbReference>
<protein>
    <submittedName>
        <fullName evidence="5">EAL domain-containing protein</fullName>
    </submittedName>
</protein>
<evidence type="ECO:0000259" key="3">
    <source>
        <dbReference type="PROSITE" id="PS50883"/>
    </source>
</evidence>
<dbReference type="CDD" id="cd01949">
    <property type="entry name" value="GGDEF"/>
    <property type="match status" value="1"/>
</dbReference>
<dbReference type="InterPro" id="IPR000014">
    <property type="entry name" value="PAS"/>
</dbReference>
<evidence type="ECO:0000259" key="2">
    <source>
        <dbReference type="PROSITE" id="PS50112"/>
    </source>
</evidence>
<evidence type="ECO:0000256" key="1">
    <source>
        <dbReference type="SAM" id="Phobius"/>
    </source>
</evidence>
<dbReference type="Pfam" id="PF00563">
    <property type="entry name" value="EAL"/>
    <property type="match status" value="1"/>
</dbReference>
<feature type="domain" description="GGDEF" evidence="4">
    <location>
        <begin position="381"/>
        <end position="519"/>
    </location>
</feature>
<accession>A0A3N9TG56</accession>
<comment type="caution">
    <text evidence="5">The sequence shown here is derived from an EMBL/GenBank/DDBJ whole genome shotgun (WGS) entry which is preliminary data.</text>
</comment>
<dbReference type="PROSITE" id="PS50883">
    <property type="entry name" value="EAL"/>
    <property type="match status" value="1"/>
</dbReference>
<dbReference type="InterPro" id="IPR029787">
    <property type="entry name" value="Nucleotide_cyclase"/>
</dbReference>
<dbReference type="InterPro" id="IPR001633">
    <property type="entry name" value="EAL_dom"/>
</dbReference>
<dbReference type="NCBIfam" id="TIGR00229">
    <property type="entry name" value="sensory_box"/>
    <property type="match status" value="1"/>
</dbReference>
<dbReference type="Proteomes" id="UP000281112">
    <property type="component" value="Unassembled WGS sequence"/>
</dbReference>
<dbReference type="NCBIfam" id="TIGR00254">
    <property type="entry name" value="GGDEF"/>
    <property type="match status" value="1"/>
</dbReference>
<dbReference type="SMART" id="SM00091">
    <property type="entry name" value="PAS"/>
    <property type="match status" value="1"/>
</dbReference>
<dbReference type="SUPFAM" id="SSF55785">
    <property type="entry name" value="PYP-like sensor domain (PAS domain)"/>
    <property type="match status" value="1"/>
</dbReference>
<dbReference type="PROSITE" id="PS50112">
    <property type="entry name" value="PAS"/>
    <property type="match status" value="1"/>
</dbReference>
<dbReference type="CDD" id="cd00130">
    <property type="entry name" value="PAS"/>
    <property type="match status" value="1"/>
</dbReference>
<dbReference type="CDD" id="cd01948">
    <property type="entry name" value="EAL"/>
    <property type="match status" value="1"/>
</dbReference>
<feature type="domain" description="PAS" evidence="2">
    <location>
        <begin position="229"/>
        <end position="304"/>
    </location>
</feature>
<evidence type="ECO:0000313" key="5">
    <source>
        <dbReference type="EMBL" id="RQW62733.1"/>
    </source>
</evidence>
<dbReference type="EMBL" id="RJVQ01000005">
    <property type="protein sequence ID" value="RQW62733.1"/>
    <property type="molecule type" value="Genomic_DNA"/>
</dbReference>
<dbReference type="InterPro" id="IPR035919">
    <property type="entry name" value="EAL_sf"/>
</dbReference>
<keyword evidence="6" id="KW-1185">Reference proteome</keyword>
<name>A0A3N9TG56_9VIBR</name>
<dbReference type="SMART" id="SM00267">
    <property type="entry name" value="GGDEF"/>
    <property type="match status" value="1"/>
</dbReference>
<dbReference type="GO" id="GO:0006355">
    <property type="term" value="P:regulation of DNA-templated transcription"/>
    <property type="evidence" value="ECO:0007669"/>
    <property type="project" value="InterPro"/>
</dbReference>
<dbReference type="PANTHER" id="PTHR44757:SF2">
    <property type="entry name" value="BIOFILM ARCHITECTURE MAINTENANCE PROTEIN MBAA"/>
    <property type="match status" value="1"/>
</dbReference>
<feature type="domain" description="EAL" evidence="3">
    <location>
        <begin position="528"/>
        <end position="783"/>
    </location>
</feature>
<dbReference type="SUPFAM" id="SSF141868">
    <property type="entry name" value="EAL domain-like"/>
    <property type="match status" value="1"/>
</dbReference>
<dbReference type="PROSITE" id="PS50887">
    <property type="entry name" value="GGDEF"/>
    <property type="match status" value="1"/>
</dbReference>
<dbReference type="InterPro" id="IPR000160">
    <property type="entry name" value="GGDEF_dom"/>
</dbReference>
<dbReference type="InterPro" id="IPR013767">
    <property type="entry name" value="PAS_fold"/>
</dbReference>
<dbReference type="InterPro" id="IPR035965">
    <property type="entry name" value="PAS-like_dom_sf"/>
</dbReference>
<dbReference type="Pfam" id="PF00989">
    <property type="entry name" value="PAS"/>
    <property type="match status" value="1"/>
</dbReference>
<organism evidence="5 6">
    <name type="scientific">Vibrio viridaestus</name>
    <dbReference type="NCBI Taxonomy" id="2487322"/>
    <lineage>
        <taxon>Bacteria</taxon>
        <taxon>Pseudomonadati</taxon>
        <taxon>Pseudomonadota</taxon>
        <taxon>Gammaproteobacteria</taxon>
        <taxon>Vibrionales</taxon>
        <taxon>Vibrionaceae</taxon>
        <taxon>Vibrio</taxon>
    </lineage>
</organism>
<keyword evidence="1" id="KW-0812">Transmembrane</keyword>
<dbReference type="SMART" id="SM00052">
    <property type="entry name" value="EAL"/>
    <property type="match status" value="1"/>
</dbReference>
<gene>
    <name evidence="5" type="ORF">EES38_13485</name>
</gene>
<keyword evidence="1" id="KW-1133">Transmembrane helix</keyword>
<evidence type="ECO:0000313" key="6">
    <source>
        <dbReference type="Proteomes" id="UP000281112"/>
    </source>
</evidence>
<feature type="transmembrane region" description="Helical" evidence="1">
    <location>
        <begin position="143"/>
        <end position="167"/>
    </location>
</feature>
<dbReference type="AlphaFoldDB" id="A0A3N9TG56"/>